<keyword evidence="1" id="KW-0547">Nucleotide-binding</keyword>
<accession>H2ZFR0</accession>
<dbReference type="GeneTree" id="ENSGT00550000074956"/>
<proteinExistence type="predicted"/>
<keyword evidence="3" id="KW-0143">Chaperone</keyword>
<dbReference type="Ensembl" id="ENSCSAVT00000016607.1">
    <property type="protein sequence ID" value="ENSCSAVP00000016426.1"/>
    <property type="gene ID" value="ENSCSAVG00000009661.1"/>
</dbReference>
<dbReference type="SUPFAM" id="SSF52029">
    <property type="entry name" value="GroEL apical domain-like"/>
    <property type="match status" value="1"/>
</dbReference>
<evidence type="ECO:0000313" key="5">
    <source>
        <dbReference type="Proteomes" id="UP000007875"/>
    </source>
</evidence>
<dbReference type="GO" id="GO:0140662">
    <property type="term" value="F:ATP-dependent protein folding chaperone"/>
    <property type="evidence" value="ECO:0007669"/>
    <property type="project" value="InterPro"/>
</dbReference>
<name>H2ZFR0_CIOSA</name>
<keyword evidence="5" id="KW-1185">Reference proteome</keyword>
<evidence type="ECO:0000256" key="1">
    <source>
        <dbReference type="ARBA" id="ARBA00022741"/>
    </source>
</evidence>
<reference evidence="4" key="2">
    <citation type="submission" date="2025-08" db="UniProtKB">
        <authorList>
            <consortium name="Ensembl"/>
        </authorList>
    </citation>
    <scope>IDENTIFICATION</scope>
</reference>
<dbReference type="InterPro" id="IPR027410">
    <property type="entry name" value="TCP-1-like_intermed_sf"/>
</dbReference>
<evidence type="ECO:0000256" key="2">
    <source>
        <dbReference type="ARBA" id="ARBA00022840"/>
    </source>
</evidence>
<dbReference type="Gene3D" id="3.30.260.10">
    <property type="entry name" value="TCP-1-like chaperonin intermediate domain"/>
    <property type="match status" value="1"/>
</dbReference>
<evidence type="ECO:0000256" key="3">
    <source>
        <dbReference type="ARBA" id="ARBA00023186"/>
    </source>
</evidence>
<reference evidence="5" key="1">
    <citation type="submission" date="2003-08" db="EMBL/GenBank/DDBJ databases">
        <authorList>
            <person name="Birren B."/>
            <person name="Nusbaum C."/>
            <person name="Abebe A."/>
            <person name="Abouelleil A."/>
            <person name="Adekoya E."/>
            <person name="Ait-zahra M."/>
            <person name="Allen N."/>
            <person name="Allen T."/>
            <person name="An P."/>
            <person name="Anderson M."/>
            <person name="Anderson S."/>
            <person name="Arachchi H."/>
            <person name="Armbruster J."/>
            <person name="Bachantsang P."/>
            <person name="Baldwin J."/>
            <person name="Barry A."/>
            <person name="Bayul T."/>
            <person name="Blitshsteyn B."/>
            <person name="Bloom T."/>
            <person name="Blye J."/>
            <person name="Boguslavskiy L."/>
            <person name="Borowsky M."/>
            <person name="Boukhgalter B."/>
            <person name="Brunache A."/>
            <person name="Butler J."/>
            <person name="Calixte N."/>
            <person name="Calvo S."/>
            <person name="Camarata J."/>
            <person name="Campo K."/>
            <person name="Chang J."/>
            <person name="Cheshatsang Y."/>
            <person name="Citroen M."/>
            <person name="Collymore A."/>
            <person name="Considine T."/>
            <person name="Cook A."/>
            <person name="Cooke P."/>
            <person name="Corum B."/>
            <person name="Cuomo C."/>
            <person name="David R."/>
            <person name="Dawoe T."/>
            <person name="Degray S."/>
            <person name="Dodge S."/>
            <person name="Dooley K."/>
            <person name="Dorje P."/>
            <person name="Dorjee K."/>
            <person name="Dorris L."/>
            <person name="Duffey N."/>
            <person name="Dupes A."/>
            <person name="Elkins T."/>
            <person name="Engels R."/>
            <person name="Erickson J."/>
            <person name="Farina A."/>
            <person name="Faro S."/>
            <person name="Ferreira P."/>
            <person name="Fischer H."/>
            <person name="Fitzgerald M."/>
            <person name="Foley K."/>
            <person name="Gage D."/>
            <person name="Galagan J."/>
            <person name="Gearin G."/>
            <person name="Gnerre S."/>
            <person name="Gnirke A."/>
            <person name="Goyette A."/>
            <person name="Graham J."/>
            <person name="Grandbois E."/>
            <person name="Gyaltsen K."/>
            <person name="Hafez N."/>
            <person name="Hagopian D."/>
            <person name="Hagos B."/>
            <person name="Hall J."/>
            <person name="Hatcher B."/>
            <person name="Heller A."/>
            <person name="Higgins H."/>
            <person name="Honan T."/>
            <person name="Horn A."/>
            <person name="Houde N."/>
            <person name="Hughes L."/>
            <person name="Hulme W."/>
            <person name="Husby E."/>
            <person name="Iliev I."/>
            <person name="Jaffe D."/>
            <person name="Jones C."/>
            <person name="Kamal M."/>
            <person name="Kamat A."/>
            <person name="Kamvysselis M."/>
            <person name="Karlsson E."/>
            <person name="Kells C."/>
            <person name="Kieu A."/>
            <person name="Kisner P."/>
            <person name="Kodira C."/>
            <person name="Kulbokas E."/>
            <person name="Labutti K."/>
            <person name="Lama D."/>
            <person name="Landers T."/>
            <person name="Leger J."/>
            <person name="Levine S."/>
            <person name="Lewis D."/>
            <person name="Lewis T."/>
            <person name="Lindblad-toh K."/>
            <person name="Liu X."/>
            <person name="Lokyitsang T."/>
            <person name="Lokyitsang Y."/>
            <person name="Lucien O."/>
            <person name="Lui A."/>
            <person name="Ma L.J."/>
            <person name="Mabbitt R."/>
            <person name="Macdonald J."/>
            <person name="Maclean C."/>
            <person name="Major J."/>
            <person name="Manning J."/>
            <person name="Marabella R."/>
            <person name="Maru K."/>
            <person name="Matthews C."/>
            <person name="Mauceli E."/>
            <person name="Mccarthy M."/>
            <person name="Mcdonough S."/>
            <person name="Mcghee T."/>
            <person name="Meldrim J."/>
            <person name="Meneus L."/>
            <person name="Mesirov J."/>
            <person name="Mihalev A."/>
            <person name="Mihova T."/>
            <person name="Mikkelsen T."/>
            <person name="Mlenga V."/>
            <person name="Moru K."/>
            <person name="Mozes J."/>
            <person name="Mulrain L."/>
            <person name="Munson G."/>
            <person name="Naylor J."/>
            <person name="Newes C."/>
            <person name="Nguyen C."/>
            <person name="Nguyen N."/>
            <person name="Nguyen T."/>
            <person name="Nicol R."/>
            <person name="Nielsen C."/>
            <person name="Nizzari M."/>
            <person name="Norbu C."/>
            <person name="Norbu N."/>
            <person name="O'donnell P."/>
            <person name="Okoawo O."/>
            <person name="O'leary S."/>
            <person name="Omotosho B."/>
            <person name="O'neill K."/>
            <person name="Osman S."/>
            <person name="Parker S."/>
            <person name="Perrin D."/>
            <person name="Phunkhang P."/>
            <person name="Piqani B."/>
            <person name="Purcell S."/>
            <person name="Rachupka T."/>
            <person name="Ramasamy U."/>
            <person name="Rameau R."/>
            <person name="Ray V."/>
            <person name="Raymond C."/>
            <person name="Retta R."/>
            <person name="Richardson S."/>
            <person name="Rise C."/>
            <person name="Rodriguez J."/>
            <person name="Rogers J."/>
            <person name="Rogov P."/>
            <person name="Rutman M."/>
            <person name="Schupbach R."/>
            <person name="Seaman C."/>
            <person name="Settipalli S."/>
            <person name="Sharpe T."/>
            <person name="Sheridan J."/>
            <person name="Sherpa N."/>
            <person name="Shi J."/>
            <person name="Smirnov S."/>
            <person name="Smith C."/>
            <person name="Sougnez C."/>
            <person name="Spencer B."/>
            <person name="Stalker J."/>
            <person name="Stange-thomann N."/>
            <person name="Stavropoulos S."/>
            <person name="Stetson K."/>
            <person name="Stone C."/>
            <person name="Stone S."/>
            <person name="Stubbs M."/>
            <person name="Talamas J."/>
            <person name="Tchuinga P."/>
            <person name="Tenzing P."/>
            <person name="Tesfaye S."/>
            <person name="Theodore J."/>
            <person name="Thoulutsang Y."/>
            <person name="Topham K."/>
            <person name="Towey S."/>
            <person name="Tsamla T."/>
            <person name="Tsomo N."/>
            <person name="Vallee D."/>
            <person name="Vassiliev H."/>
            <person name="Venkataraman V."/>
            <person name="Vinson J."/>
            <person name="Vo A."/>
            <person name="Wade C."/>
            <person name="Wang S."/>
            <person name="Wangchuk T."/>
            <person name="Wangdi T."/>
            <person name="Whittaker C."/>
            <person name="Wilkinson J."/>
            <person name="Wu Y."/>
            <person name="Wyman D."/>
            <person name="Yadav S."/>
            <person name="Yang S."/>
            <person name="Yang X."/>
            <person name="Yeager S."/>
            <person name="Yee E."/>
            <person name="Young G."/>
            <person name="Zainoun J."/>
            <person name="Zembeck L."/>
            <person name="Zimmer A."/>
            <person name="Zody M."/>
            <person name="Lander E."/>
        </authorList>
    </citation>
    <scope>NUCLEOTIDE SEQUENCE [LARGE SCALE GENOMIC DNA]</scope>
</reference>
<dbReference type="PANTHER" id="PTHR11353">
    <property type="entry name" value="CHAPERONIN"/>
    <property type="match status" value="1"/>
</dbReference>
<evidence type="ECO:0000313" key="4">
    <source>
        <dbReference type="Ensembl" id="ENSCSAVP00000016426.1"/>
    </source>
</evidence>
<dbReference type="GO" id="GO:0005524">
    <property type="term" value="F:ATP binding"/>
    <property type="evidence" value="ECO:0007669"/>
    <property type="project" value="UniProtKB-KW"/>
</dbReference>
<dbReference type="Pfam" id="PF00118">
    <property type="entry name" value="Cpn60_TCP1"/>
    <property type="match status" value="1"/>
</dbReference>
<dbReference type="InterPro" id="IPR002423">
    <property type="entry name" value="Cpn60/GroEL/TCP-1"/>
</dbReference>
<dbReference type="Gene3D" id="3.50.7.10">
    <property type="entry name" value="GroEL"/>
    <property type="match status" value="1"/>
</dbReference>
<keyword evidence="2" id="KW-0067">ATP-binding</keyword>
<dbReference type="InterPro" id="IPR017998">
    <property type="entry name" value="Chaperone_TCP-1"/>
</dbReference>
<dbReference type="HOGENOM" id="CLU_1467715_0_0_1"/>
<protein>
    <submittedName>
        <fullName evidence="4">Uncharacterized protein</fullName>
    </submittedName>
</protein>
<sequence>MENQVVLSDYTQMDRVLREERQYTLNLVKQILRDALSDLALHFLNKMKILVVKDIERQDIEFVCKSTGCKPIASIDHFSADMLASAELVEEVNVGTGRIVKVKGCSAALNTVSILVRGSNKLVLHEAERSLHDALCVVRWFGEETSNYWQEGGHRRPNLLCSCCNMPRHYVAWRLIASRHMRKL</sequence>
<dbReference type="Proteomes" id="UP000007875">
    <property type="component" value="Unassembled WGS sequence"/>
</dbReference>
<organism evidence="4 5">
    <name type="scientific">Ciona savignyi</name>
    <name type="common">Pacific transparent sea squirt</name>
    <dbReference type="NCBI Taxonomy" id="51511"/>
    <lineage>
        <taxon>Eukaryota</taxon>
        <taxon>Metazoa</taxon>
        <taxon>Chordata</taxon>
        <taxon>Tunicata</taxon>
        <taxon>Ascidiacea</taxon>
        <taxon>Phlebobranchia</taxon>
        <taxon>Cionidae</taxon>
        <taxon>Ciona</taxon>
    </lineage>
</organism>
<dbReference type="AlphaFoldDB" id="H2ZFR0"/>
<dbReference type="InterPro" id="IPR027409">
    <property type="entry name" value="GroEL-like_apical_dom_sf"/>
</dbReference>
<reference evidence="4" key="3">
    <citation type="submission" date="2025-09" db="UniProtKB">
        <authorList>
            <consortium name="Ensembl"/>
        </authorList>
    </citation>
    <scope>IDENTIFICATION</scope>
</reference>